<protein>
    <submittedName>
        <fullName evidence="1">TonB-dependent receptor</fullName>
    </submittedName>
</protein>
<dbReference type="InterPro" id="IPR023614">
    <property type="entry name" value="Porin_dom_sf"/>
</dbReference>
<dbReference type="SUPFAM" id="SSF56935">
    <property type="entry name" value="Porins"/>
    <property type="match status" value="1"/>
</dbReference>
<dbReference type="RefSeq" id="WP_235314402.1">
    <property type="nucleotide sequence ID" value="NZ_JAKGAS010000017.1"/>
</dbReference>
<dbReference type="Gene3D" id="2.40.160.10">
    <property type="entry name" value="Porin"/>
    <property type="match status" value="1"/>
</dbReference>
<sequence length="393" mass="45053">MKLLSPYRIYILCCIFISGQGFSDSLKVHGFVSQGIVQAVDSNFVDDDEDVSFKLTEVGLNASYRINNNLRVAGQGVYLNGGNRYPEGLRIDYLFLDWQLLNSPNWKVKAQIGRNKNYHWLYSSTRDVPHTRPSIVLPQSLYFDAFRDVALGVDGLVLIATTDNDFGEWDVNFSIGKSKISKQEQQNLLGKSVIGELNHEIDKQFSLYWRPKLSNMQWGISILDADFKYDQALGDTFFDGDETSQRVMFNMLYQGEKWEFASEIMKERVIVNNLLFPGYKSDATGEGGYLQSRFFATPDVTLMARLDLYDRDRKDRQGSQIELLSGGMVPGYFGYMDQATVGASWLFSKNIQIQAEYHRVKGTSRLAPFFTPDLIANDSKYWSMWAVQLMYWF</sequence>
<organism evidence="1 2">
    <name type="scientific">Paraglaciecola algarum</name>
    <dbReference type="NCBI Taxonomy" id="3050085"/>
    <lineage>
        <taxon>Bacteria</taxon>
        <taxon>Pseudomonadati</taxon>
        <taxon>Pseudomonadota</taxon>
        <taxon>Gammaproteobacteria</taxon>
        <taxon>Alteromonadales</taxon>
        <taxon>Alteromonadaceae</taxon>
        <taxon>Paraglaciecola</taxon>
    </lineage>
</organism>
<dbReference type="EMBL" id="JAKGAS010000017">
    <property type="protein sequence ID" value="MCF2950303.1"/>
    <property type="molecule type" value="Genomic_DNA"/>
</dbReference>
<keyword evidence="2" id="KW-1185">Reference proteome</keyword>
<evidence type="ECO:0000313" key="1">
    <source>
        <dbReference type="EMBL" id="MCF2950303.1"/>
    </source>
</evidence>
<reference evidence="1 2" key="1">
    <citation type="submission" date="2022-01" db="EMBL/GenBank/DDBJ databases">
        <title>Paraglaciecola sp. G1-23.</title>
        <authorList>
            <person name="Jin M.S."/>
            <person name="Han D.M."/>
            <person name="Kim H.M."/>
            <person name="Jeon C.O."/>
        </authorList>
    </citation>
    <scope>NUCLEOTIDE SEQUENCE [LARGE SCALE GENOMIC DNA]</scope>
    <source>
        <strain evidence="1 2">G1-23</strain>
    </source>
</reference>
<proteinExistence type="predicted"/>
<name>A0ABS9DE70_9ALTE</name>
<accession>A0ABS9DE70</accession>
<keyword evidence="1" id="KW-0675">Receptor</keyword>
<dbReference type="Proteomes" id="UP001521137">
    <property type="component" value="Unassembled WGS sequence"/>
</dbReference>
<evidence type="ECO:0000313" key="2">
    <source>
        <dbReference type="Proteomes" id="UP001521137"/>
    </source>
</evidence>
<gene>
    <name evidence="1" type="ORF">L0668_19500</name>
</gene>
<comment type="caution">
    <text evidence="1">The sequence shown here is derived from an EMBL/GenBank/DDBJ whole genome shotgun (WGS) entry which is preliminary data.</text>
</comment>